<feature type="compositionally biased region" description="Basic and acidic residues" evidence="1">
    <location>
        <begin position="221"/>
        <end position="234"/>
    </location>
</feature>
<dbReference type="PROSITE" id="PS51257">
    <property type="entry name" value="PROKAR_LIPOPROTEIN"/>
    <property type="match status" value="1"/>
</dbReference>
<feature type="region of interest" description="Disordered" evidence="1">
    <location>
        <begin position="219"/>
        <end position="238"/>
    </location>
</feature>
<proteinExistence type="predicted"/>
<dbReference type="RefSeq" id="WP_317057594.1">
    <property type="nucleotide sequence ID" value="NZ_CP146606.1"/>
</dbReference>
<reference evidence="3 4" key="1">
    <citation type="submission" date="2024-02" db="EMBL/GenBank/DDBJ databases">
        <title>Roseovarius strain W115 nov., isolated from a marine algae.</title>
        <authorList>
            <person name="Lee M.W."/>
            <person name="Lee J.K."/>
            <person name="Kim J.M."/>
            <person name="Choi D.G."/>
            <person name="Baek J.H."/>
            <person name="Bayburt H."/>
            <person name="Jung J.J."/>
            <person name="Han D.M."/>
            <person name="Jeon C.O."/>
        </authorList>
    </citation>
    <scope>NUCLEOTIDE SEQUENCE [LARGE SCALE GENOMIC DNA]</scope>
    <source>
        <strain evidence="3 4">W115</strain>
    </source>
</reference>
<evidence type="ECO:0000256" key="2">
    <source>
        <dbReference type="SAM" id="SignalP"/>
    </source>
</evidence>
<feature type="compositionally biased region" description="Low complexity" evidence="1">
    <location>
        <begin position="66"/>
        <end position="80"/>
    </location>
</feature>
<feature type="chain" id="PRO_5045899473" description="Excalibur calcium-binding domain-containing protein" evidence="2">
    <location>
        <begin position="23"/>
        <end position="256"/>
    </location>
</feature>
<evidence type="ECO:0000256" key="1">
    <source>
        <dbReference type="SAM" id="MobiDB-lite"/>
    </source>
</evidence>
<feature type="signal peptide" evidence="2">
    <location>
        <begin position="1"/>
        <end position="22"/>
    </location>
</feature>
<accession>A0ABZ2TCS1</accession>
<evidence type="ECO:0000313" key="4">
    <source>
        <dbReference type="Proteomes" id="UP001281305"/>
    </source>
</evidence>
<feature type="region of interest" description="Disordered" evidence="1">
    <location>
        <begin position="61"/>
        <end position="123"/>
    </location>
</feature>
<keyword evidence="2" id="KW-0732">Signal</keyword>
<evidence type="ECO:0008006" key="5">
    <source>
        <dbReference type="Google" id="ProtNLM"/>
    </source>
</evidence>
<keyword evidence="4" id="KW-1185">Reference proteome</keyword>
<organism evidence="3 4">
    <name type="scientific">Roseovarius rhodophyticola</name>
    <dbReference type="NCBI Taxonomy" id="3080827"/>
    <lineage>
        <taxon>Bacteria</taxon>
        <taxon>Pseudomonadati</taxon>
        <taxon>Pseudomonadota</taxon>
        <taxon>Alphaproteobacteria</taxon>
        <taxon>Rhodobacterales</taxon>
        <taxon>Roseobacteraceae</taxon>
        <taxon>Roseovarius</taxon>
    </lineage>
</organism>
<evidence type="ECO:0000313" key="3">
    <source>
        <dbReference type="EMBL" id="WYK17525.1"/>
    </source>
</evidence>
<dbReference type="EMBL" id="CP146606">
    <property type="protein sequence ID" value="WYK17525.1"/>
    <property type="molecule type" value="Genomic_DNA"/>
</dbReference>
<name>A0ABZ2TCS1_9RHOB</name>
<protein>
    <recommendedName>
        <fullName evidence="5">Excalibur calcium-binding domain-containing protein</fullName>
    </recommendedName>
</protein>
<feature type="compositionally biased region" description="Polar residues" evidence="1">
    <location>
        <begin position="103"/>
        <end position="120"/>
    </location>
</feature>
<sequence length="256" mass="26164">MRFSLCVTALAALAACSTPVPDSGVPNTGQGVGFGNYNQYLEQQRARDAALAGNAVPGAGAISDETPGSGAAGTAYAAGTQPSTASTGEELAAETRARLAETSANSGQAVVHASPSNPAPQTVAGDAGISAENDFNAVGNVRSIDDDAELIAQNRAQYKVVQPTALPQRSGSTGPNIVEYALSTKHAVGTQIHSRVGINKTARFERNCAKYASPDLAQSDFLEKGGPSRDKLGLDPDGDGYACAWDPRPFRTAVGG</sequence>
<dbReference type="Proteomes" id="UP001281305">
    <property type="component" value="Chromosome"/>
</dbReference>
<gene>
    <name evidence="3" type="ORF">RZS32_014080</name>
</gene>